<feature type="transmembrane region" description="Helical" evidence="7">
    <location>
        <begin position="32"/>
        <end position="55"/>
    </location>
</feature>
<feature type="region of interest" description="Disordered" evidence="6">
    <location>
        <begin position="375"/>
        <end position="407"/>
    </location>
</feature>
<dbReference type="GO" id="GO:0016020">
    <property type="term" value="C:membrane"/>
    <property type="evidence" value="ECO:0007669"/>
    <property type="project" value="UniProtKB-SubCell"/>
</dbReference>
<keyword evidence="3 7" id="KW-1133">Transmembrane helix</keyword>
<evidence type="ECO:0000313" key="10">
    <source>
        <dbReference type="Proteomes" id="UP001251528"/>
    </source>
</evidence>
<keyword evidence="10" id="KW-1185">Reference proteome</keyword>
<proteinExistence type="inferred from homology"/>
<evidence type="ECO:0000256" key="7">
    <source>
        <dbReference type="SAM" id="Phobius"/>
    </source>
</evidence>
<dbReference type="AlphaFoldDB" id="A0AAJ0CZ98"/>
<evidence type="ECO:0000256" key="6">
    <source>
        <dbReference type="SAM" id="MobiDB-lite"/>
    </source>
</evidence>
<protein>
    <recommendedName>
        <fullName evidence="8">Rhodopsin domain-containing protein</fullName>
    </recommendedName>
</protein>
<feature type="domain" description="Rhodopsin" evidence="8">
    <location>
        <begin position="53"/>
        <end position="292"/>
    </location>
</feature>
<keyword evidence="2 7" id="KW-0812">Transmembrane</keyword>
<feature type="region of interest" description="Disordered" evidence="6">
    <location>
        <begin position="313"/>
        <end position="342"/>
    </location>
</feature>
<feature type="transmembrane region" description="Helical" evidence="7">
    <location>
        <begin position="143"/>
        <end position="166"/>
    </location>
</feature>
<name>A0AAJ0CZ98_9HYPO</name>
<reference evidence="9" key="1">
    <citation type="submission" date="2023-06" db="EMBL/GenBank/DDBJ databases">
        <title>Conoideocrella luteorostrata (Hypocreales: Clavicipitaceae), a potential biocontrol fungus for elongate hemlock scale in United States Christmas tree production areas.</title>
        <authorList>
            <person name="Barrett H."/>
            <person name="Lovett B."/>
            <person name="Macias A.M."/>
            <person name="Stajich J.E."/>
            <person name="Kasson M.T."/>
        </authorList>
    </citation>
    <scope>NUCLEOTIDE SEQUENCE</scope>
    <source>
        <strain evidence="9">ARSEF 14590</strain>
    </source>
</reference>
<dbReference type="InterPro" id="IPR049326">
    <property type="entry name" value="Rhodopsin_dom_fungi"/>
</dbReference>
<gene>
    <name evidence="9" type="ORF">QQS21_001932</name>
</gene>
<feature type="transmembrane region" description="Helical" evidence="7">
    <location>
        <begin position="231"/>
        <end position="253"/>
    </location>
</feature>
<evidence type="ECO:0000256" key="3">
    <source>
        <dbReference type="ARBA" id="ARBA00022989"/>
    </source>
</evidence>
<dbReference type="PANTHER" id="PTHR33048:SF47">
    <property type="entry name" value="INTEGRAL MEMBRANE PROTEIN-RELATED"/>
    <property type="match status" value="1"/>
</dbReference>
<evidence type="ECO:0000256" key="1">
    <source>
        <dbReference type="ARBA" id="ARBA00004141"/>
    </source>
</evidence>
<feature type="transmembrane region" description="Helical" evidence="7">
    <location>
        <begin position="273"/>
        <end position="296"/>
    </location>
</feature>
<dbReference type="PANTHER" id="PTHR33048">
    <property type="entry name" value="PTH11-LIKE INTEGRAL MEMBRANE PROTEIN (AFU_ORTHOLOGUE AFUA_5G11245)"/>
    <property type="match status" value="1"/>
</dbReference>
<dbReference type="Pfam" id="PF20684">
    <property type="entry name" value="Fung_rhodopsin"/>
    <property type="match status" value="1"/>
</dbReference>
<comment type="caution">
    <text evidence="9">The sequence shown here is derived from an EMBL/GenBank/DDBJ whole genome shotgun (WGS) entry which is preliminary data.</text>
</comment>
<dbReference type="Proteomes" id="UP001251528">
    <property type="component" value="Unassembled WGS sequence"/>
</dbReference>
<feature type="transmembrane region" description="Helical" evidence="7">
    <location>
        <begin position="67"/>
        <end position="90"/>
    </location>
</feature>
<organism evidence="9 10">
    <name type="scientific">Conoideocrella luteorostrata</name>
    <dbReference type="NCBI Taxonomy" id="1105319"/>
    <lineage>
        <taxon>Eukaryota</taxon>
        <taxon>Fungi</taxon>
        <taxon>Dikarya</taxon>
        <taxon>Ascomycota</taxon>
        <taxon>Pezizomycotina</taxon>
        <taxon>Sordariomycetes</taxon>
        <taxon>Hypocreomycetidae</taxon>
        <taxon>Hypocreales</taxon>
        <taxon>Clavicipitaceae</taxon>
        <taxon>Conoideocrella</taxon>
    </lineage>
</organism>
<sequence>MSIPPGIDLCQYPALQPPAGHTPEFDNPSVTLAPTLVGVSSIMAAWATIFVAARVWLGFRRMDVADYLAVVGLTTSLALMSVIFTTLKYMRHQWDVRACWFDGQYMKLNFIIQMFIPVAFFSSKAAILLLLRQIFGVTRPMRIAIWAGLIFCFLIYFQNLILVPVFSVPRAGETWDDLVALPVALNRVRKMTSVGVEQGALAVLLDLYIFLLPLPQLANLKLRTGAKRLKLFGVFGTAVIGVVASMIGLVFRIRSLSVKDITWANAQLYPCVLVEVYVAIIVSCMPSFAHLMFVIIPESPLFQSLSSRFGRRESSASRERQFPSHHMKPRKSSSSSSPSGYNSAFARAAKNTLETSTENLARSADGHMYKSSELHEGIGGSGPRHELVNSPAPVIMPERPHQSDRTGIVVTKSYRIEKGTGQVLPQEEV</sequence>
<evidence type="ECO:0000256" key="5">
    <source>
        <dbReference type="ARBA" id="ARBA00038359"/>
    </source>
</evidence>
<feature type="transmembrane region" description="Helical" evidence="7">
    <location>
        <begin position="110"/>
        <end position="131"/>
    </location>
</feature>
<evidence type="ECO:0000256" key="4">
    <source>
        <dbReference type="ARBA" id="ARBA00023136"/>
    </source>
</evidence>
<comment type="subcellular location">
    <subcellularLocation>
        <location evidence="1">Membrane</location>
        <topology evidence="1">Multi-pass membrane protein</topology>
    </subcellularLocation>
</comment>
<keyword evidence="4 7" id="KW-0472">Membrane</keyword>
<dbReference type="InterPro" id="IPR052337">
    <property type="entry name" value="SAT4-like"/>
</dbReference>
<comment type="similarity">
    <text evidence="5">Belongs to the SAT4 family.</text>
</comment>
<accession>A0AAJ0CZ98</accession>
<evidence type="ECO:0000259" key="8">
    <source>
        <dbReference type="Pfam" id="PF20684"/>
    </source>
</evidence>
<evidence type="ECO:0000313" key="9">
    <source>
        <dbReference type="EMBL" id="KAK2612083.1"/>
    </source>
</evidence>
<dbReference type="EMBL" id="JASWJB010000021">
    <property type="protein sequence ID" value="KAK2612083.1"/>
    <property type="molecule type" value="Genomic_DNA"/>
</dbReference>
<evidence type="ECO:0000256" key="2">
    <source>
        <dbReference type="ARBA" id="ARBA00022692"/>
    </source>
</evidence>
<feature type="compositionally biased region" description="Basic and acidic residues" evidence="6">
    <location>
        <begin position="313"/>
        <end position="322"/>
    </location>
</feature>